<evidence type="ECO:0008006" key="3">
    <source>
        <dbReference type="Google" id="ProtNLM"/>
    </source>
</evidence>
<dbReference type="PANTHER" id="PTHR10492:SF57">
    <property type="entry name" value="ATP-DEPENDENT DNA HELICASE"/>
    <property type="match status" value="1"/>
</dbReference>
<name>A0ABY6KZD1_9ARAC</name>
<keyword evidence="2" id="KW-1185">Reference proteome</keyword>
<dbReference type="Proteomes" id="UP001235939">
    <property type="component" value="Chromosome 10"/>
</dbReference>
<proteinExistence type="predicted"/>
<dbReference type="EMBL" id="CP092872">
    <property type="protein sequence ID" value="UYV73048.1"/>
    <property type="molecule type" value="Genomic_DNA"/>
</dbReference>
<protein>
    <recommendedName>
        <fullName evidence="3">ATP-dependent DNA helicase</fullName>
    </recommendedName>
</protein>
<dbReference type="PANTHER" id="PTHR10492">
    <property type="match status" value="1"/>
</dbReference>
<evidence type="ECO:0000313" key="1">
    <source>
        <dbReference type="EMBL" id="UYV73048.1"/>
    </source>
</evidence>
<gene>
    <name evidence="1" type="ORF">LAZ67_10001665</name>
</gene>
<accession>A0ABY6KZD1</accession>
<reference evidence="1 2" key="1">
    <citation type="submission" date="2022-01" db="EMBL/GenBank/DDBJ databases">
        <title>A chromosomal length assembly of Cordylochernes scorpioides.</title>
        <authorList>
            <person name="Zeh D."/>
            <person name="Zeh J."/>
        </authorList>
    </citation>
    <scope>NUCLEOTIDE SEQUENCE [LARGE SCALE GENOMIC DNA]</scope>
    <source>
        <strain evidence="1">IN4F17</strain>
        <tissue evidence="1">Whole Body</tissue>
    </source>
</reference>
<sequence>MPAPNRKMNDAFISELKRERKYDHHKLDLVVQTNVPLLNPQQKEVYNTLMKEIDDGNGDLYFLEAPGGTDIAVAVAYSVIAAILLEGCRTAHSALKLPLNLQNIEAPTYFSEQLLIIGNGRVPFDESSGLISFPQNFCNLVSLKDELINKVFPSIITNYKNSEWLSKRAILAAKKKDVDDLDTINQNEIIGTMHSFKSIDCVTNADEATNYPIEFLNSLDVPGHLKIDA</sequence>
<evidence type="ECO:0000313" key="2">
    <source>
        <dbReference type="Proteomes" id="UP001235939"/>
    </source>
</evidence>
<organism evidence="1 2">
    <name type="scientific">Cordylochernes scorpioides</name>
    <dbReference type="NCBI Taxonomy" id="51811"/>
    <lineage>
        <taxon>Eukaryota</taxon>
        <taxon>Metazoa</taxon>
        <taxon>Ecdysozoa</taxon>
        <taxon>Arthropoda</taxon>
        <taxon>Chelicerata</taxon>
        <taxon>Arachnida</taxon>
        <taxon>Pseudoscorpiones</taxon>
        <taxon>Cheliferoidea</taxon>
        <taxon>Chernetidae</taxon>
        <taxon>Cordylochernes</taxon>
    </lineage>
</organism>